<dbReference type="EMBL" id="SDMP01000020">
    <property type="protein sequence ID" value="RYQ85662.1"/>
    <property type="molecule type" value="Genomic_DNA"/>
</dbReference>
<reference evidence="3 4" key="1">
    <citation type="submission" date="2019-01" db="EMBL/GenBank/DDBJ databases">
        <title>Sequencing of cultivated peanut Arachis hypogaea provides insights into genome evolution and oil improvement.</title>
        <authorList>
            <person name="Chen X."/>
        </authorList>
    </citation>
    <scope>NUCLEOTIDE SEQUENCE [LARGE SCALE GENOMIC DNA]</scope>
    <source>
        <strain evidence="4">cv. Fuhuasheng</strain>
        <tissue evidence="3">Leaves</tissue>
    </source>
</reference>
<sequence>MSLGVMLRVDELTSIHSREKFARICVKIDLRRKLVPSFTTLGKDFKLEYEGLHQICFSCGRYGHKIDGCVELAKETK</sequence>
<name>A0A444X7L5_ARAHY</name>
<dbReference type="AlphaFoldDB" id="A0A444X7L5"/>
<organism evidence="3 4">
    <name type="scientific">Arachis hypogaea</name>
    <name type="common">Peanut</name>
    <dbReference type="NCBI Taxonomy" id="3818"/>
    <lineage>
        <taxon>Eukaryota</taxon>
        <taxon>Viridiplantae</taxon>
        <taxon>Streptophyta</taxon>
        <taxon>Embryophyta</taxon>
        <taxon>Tracheophyta</taxon>
        <taxon>Spermatophyta</taxon>
        <taxon>Magnoliopsida</taxon>
        <taxon>eudicotyledons</taxon>
        <taxon>Gunneridae</taxon>
        <taxon>Pentapetalae</taxon>
        <taxon>rosids</taxon>
        <taxon>fabids</taxon>
        <taxon>Fabales</taxon>
        <taxon>Fabaceae</taxon>
        <taxon>Papilionoideae</taxon>
        <taxon>50 kb inversion clade</taxon>
        <taxon>dalbergioids sensu lato</taxon>
        <taxon>Dalbergieae</taxon>
        <taxon>Pterocarpus clade</taxon>
        <taxon>Arachis</taxon>
    </lineage>
</organism>
<dbReference type="InterPro" id="IPR040256">
    <property type="entry name" value="At4g02000-like"/>
</dbReference>
<keyword evidence="1" id="KW-0479">Metal-binding</keyword>
<evidence type="ECO:0000313" key="4">
    <source>
        <dbReference type="Proteomes" id="UP000289738"/>
    </source>
</evidence>
<protein>
    <recommendedName>
        <fullName evidence="2">CCHC-type domain-containing protein</fullName>
    </recommendedName>
</protein>
<dbReference type="PROSITE" id="PS50158">
    <property type="entry name" value="ZF_CCHC"/>
    <property type="match status" value="1"/>
</dbReference>
<keyword evidence="4" id="KW-1185">Reference proteome</keyword>
<gene>
    <name evidence="3" type="ORF">Ahy_B10g105239</name>
</gene>
<dbReference type="PANTHER" id="PTHR31286:SF99">
    <property type="entry name" value="DUF4283 DOMAIN-CONTAINING PROTEIN"/>
    <property type="match status" value="1"/>
</dbReference>
<keyword evidence="1" id="KW-0862">Zinc</keyword>
<proteinExistence type="predicted"/>
<evidence type="ECO:0000256" key="1">
    <source>
        <dbReference type="PROSITE-ProRule" id="PRU00047"/>
    </source>
</evidence>
<evidence type="ECO:0000259" key="2">
    <source>
        <dbReference type="PROSITE" id="PS50158"/>
    </source>
</evidence>
<dbReference type="PANTHER" id="PTHR31286">
    <property type="entry name" value="GLYCINE-RICH CELL WALL STRUCTURAL PROTEIN 1.8-LIKE"/>
    <property type="match status" value="1"/>
</dbReference>
<comment type="caution">
    <text evidence="3">The sequence shown here is derived from an EMBL/GenBank/DDBJ whole genome shotgun (WGS) entry which is preliminary data.</text>
</comment>
<dbReference type="Proteomes" id="UP000289738">
    <property type="component" value="Chromosome B10"/>
</dbReference>
<keyword evidence="1" id="KW-0863">Zinc-finger</keyword>
<dbReference type="GO" id="GO:0003676">
    <property type="term" value="F:nucleic acid binding"/>
    <property type="evidence" value="ECO:0007669"/>
    <property type="project" value="InterPro"/>
</dbReference>
<dbReference type="InterPro" id="IPR001878">
    <property type="entry name" value="Znf_CCHC"/>
</dbReference>
<evidence type="ECO:0000313" key="3">
    <source>
        <dbReference type="EMBL" id="RYQ85662.1"/>
    </source>
</evidence>
<accession>A0A444X7L5</accession>
<dbReference type="STRING" id="3818.A0A444X7L5"/>
<feature type="domain" description="CCHC-type" evidence="2">
    <location>
        <begin position="56"/>
        <end position="69"/>
    </location>
</feature>
<dbReference type="GO" id="GO:0008270">
    <property type="term" value="F:zinc ion binding"/>
    <property type="evidence" value="ECO:0007669"/>
    <property type="project" value="UniProtKB-KW"/>
</dbReference>